<protein>
    <submittedName>
        <fullName evidence="1">Uncharacterized protein</fullName>
    </submittedName>
</protein>
<dbReference type="EMBL" id="JAJSOF020000029">
    <property type="protein sequence ID" value="KAJ4432228.1"/>
    <property type="molecule type" value="Genomic_DNA"/>
</dbReference>
<keyword evidence="2" id="KW-1185">Reference proteome</keyword>
<evidence type="ECO:0000313" key="1">
    <source>
        <dbReference type="EMBL" id="KAJ4432228.1"/>
    </source>
</evidence>
<organism evidence="1 2">
    <name type="scientific">Periplaneta americana</name>
    <name type="common">American cockroach</name>
    <name type="synonym">Blatta americana</name>
    <dbReference type="NCBI Taxonomy" id="6978"/>
    <lineage>
        <taxon>Eukaryota</taxon>
        <taxon>Metazoa</taxon>
        <taxon>Ecdysozoa</taxon>
        <taxon>Arthropoda</taxon>
        <taxon>Hexapoda</taxon>
        <taxon>Insecta</taxon>
        <taxon>Pterygota</taxon>
        <taxon>Neoptera</taxon>
        <taxon>Polyneoptera</taxon>
        <taxon>Dictyoptera</taxon>
        <taxon>Blattodea</taxon>
        <taxon>Blattoidea</taxon>
        <taxon>Blattidae</taxon>
        <taxon>Blattinae</taxon>
        <taxon>Periplaneta</taxon>
    </lineage>
</organism>
<reference evidence="1 2" key="1">
    <citation type="journal article" date="2022" name="Allergy">
        <title>Genome assembly and annotation of Periplaneta americana reveal a comprehensive cockroach allergen profile.</title>
        <authorList>
            <person name="Wang L."/>
            <person name="Xiong Q."/>
            <person name="Saelim N."/>
            <person name="Wang L."/>
            <person name="Nong W."/>
            <person name="Wan A.T."/>
            <person name="Shi M."/>
            <person name="Liu X."/>
            <person name="Cao Q."/>
            <person name="Hui J.H.L."/>
            <person name="Sookrung N."/>
            <person name="Leung T.F."/>
            <person name="Tungtrongchitr A."/>
            <person name="Tsui S.K.W."/>
        </authorList>
    </citation>
    <scope>NUCLEOTIDE SEQUENCE [LARGE SCALE GENOMIC DNA]</scope>
    <source>
        <strain evidence="1">PWHHKU_190912</strain>
    </source>
</reference>
<name>A0ABQ8SE14_PERAM</name>
<evidence type="ECO:0000313" key="2">
    <source>
        <dbReference type="Proteomes" id="UP001148838"/>
    </source>
</evidence>
<gene>
    <name evidence="1" type="ORF">ANN_20844</name>
</gene>
<accession>A0ABQ8SE14</accession>
<comment type="caution">
    <text evidence="1">The sequence shown here is derived from an EMBL/GenBank/DDBJ whole genome shotgun (WGS) entry which is preliminary data.</text>
</comment>
<proteinExistence type="predicted"/>
<sequence length="152" mass="17785">MSPTVESVTHAMRKKTSDTNYDFPYGKSIVRRLFQSMEFSHKTVQRTPTRAEACAIIARRYSYFEQIRELRLQGYDDVYLDETWYDNHMCLMKNWTDDSENCVVPISDAKGDRIVIVHCGAVSVSSMVLYGRCACRLSWHNELRNFLKVVRK</sequence>
<dbReference type="Proteomes" id="UP001148838">
    <property type="component" value="Unassembled WGS sequence"/>
</dbReference>